<name>A0A8H9IAB5_9ALTE</name>
<dbReference type="PANTHER" id="PTHR30632:SF14">
    <property type="entry name" value="TUNGSTATE_MOLYBDATE_CHROMATE-BINDING PROTEIN MODA"/>
    <property type="match status" value="1"/>
</dbReference>
<dbReference type="PANTHER" id="PTHR30632">
    <property type="entry name" value="MOLYBDATE-BINDING PERIPLASMIC PROTEIN"/>
    <property type="match status" value="1"/>
</dbReference>
<keyword evidence="2 6" id="KW-0500">Molybdenum</keyword>
<evidence type="ECO:0000256" key="1">
    <source>
        <dbReference type="ARBA" id="ARBA00009175"/>
    </source>
</evidence>
<comment type="similarity">
    <text evidence="1">Belongs to the bacterial solute-binding protein ModA family.</text>
</comment>
<organism evidence="7 8">
    <name type="scientific">Paraglaciecola chathamensis</name>
    <dbReference type="NCBI Taxonomy" id="368405"/>
    <lineage>
        <taxon>Bacteria</taxon>
        <taxon>Pseudomonadati</taxon>
        <taxon>Pseudomonadota</taxon>
        <taxon>Gammaproteobacteria</taxon>
        <taxon>Alteromonadales</taxon>
        <taxon>Alteromonadaceae</taxon>
        <taxon>Paraglaciecola</taxon>
    </lineage>
</organism>
<sequence length="249" mass="27322">MPVFAHAEVKVAVAANFKPTLVTLIDEYTRMHPRADIRVSSASTGVLYAQINRGAPFDIFLSADSDRPKRLEKSGLVEANTRKNYALGQLVLWRKGFSSVNADSLNTLTGKLAIANPKLAPFGLAAKQAMQKLGTYTALQSRIVLGNNVSQTAHYVKSGAAEAGFVALSQVIQRRGQSKDYWLLPSHLYSPINQQMVVIKQSGRPDHETQEVMAFHHFILSDAGQSIITKSGYQSSKMQSIPRVKPDVQ</sequence>
<gene>
    <name evidence="7" type="ORF">GCM10011274_20950</name>
</gene>
<dbReference type="GO" id="GO:0015689">
    <property type="term" value="P:molybdate ion transport"/>
    <property type="evidence" value="ECO:0007669"/>
    <property type="project" value="InterPro"/>
</dbReference>
<dbReference type="GO" id="GO:0046872">
    <property type="term" value="F:metal ion binding"/>
    <property type="evidence" value="ECO:0007669"/>
    <property type="project" value="UniProtKB-KW"/>
</dbReference>
<dbReference type="Proteomes" id="UP000622604">
    <property type="component" value="Unassembled WGS sequence"/>
</dbReference>
<feature type="binding site" evidence="6">
    <location>
        <position position="44"/>
    </location>
    <ligand>
        <name>molybdate</name>
        <dbReference type="ChEBI" id="CHEBI:36264"/>
    </ligand>
</feature>
<feature type="binding site" evidence="6">
    <location>
        <position position="149"/>
    </location>
    <ligand>
        <name>molybdate</name>
        <dbReference type="ChEBI" id="CHEBI:36264"/>
    </ligand>
</feature>
<protein>
    <submittedName>
        <fullName evidence="7">Molybdate ABC transporter substrate-binding protein</fullName>
    </submittedName>
</protein>
<evidence type="ECO:0000313" key="8">
    <source>
        <dbReference type="Proteomes" id="UP000622604"/>
    </source>
</evidence>
<dbReference type="PIRSF" id="PIRSF004846">
    <property type="entry name" value="ModA"/>
    <property type="match status" value="1"/>
</dbReference>
<keyword evidence="4" id="KW-0732">Signal</keyword>
<dbReference type="GO" id="GO:1901359">
    <property type="term" value="F:tungstate binding"/>
    <property type="evidence" value="ECO:0007669"/>
    <property type="project" value="UniProtKB-ARBA"/>
</dbReference>
<dbReference type="Gene3D" id="3.40.190.10">
    <property type="entry name" value="Periplasmic binding protein-like II"/>
    <property type="match status" value="2"/>
</dbReference>
<dbReference type="InterPro" id="IPR050682">
    <property type="entry name" value="ModA/WtpA"/>
</dbReference>
<evidence type="ECO:0000256" key="5">
    <source>
        <dbReference type="ARBA" id="ARBA00062515"/>
    </source>
</evidence>
<comment type="caution">
    <text evidence="7">The sequence shown here is derived from an EMBL/GenBank/DDBJ whole genome shotgun (WGS) entry which is preliminary data.</text>
</comment>
<dbReference type="AlphaFoldDB" id="A0A8H9IAB5"/>
<dbReference type="GO" id="GO:0030973">
    <property type="term" value="F:molybdate ion binding"/>
    <property type="evidence" value="ECO:0007669"/>
    <property type="project" value="InterPro"/>
</dbReference>
<dbReference type="InterPro" id="IPR044084">
    <property type="entry name" value="AvModA-like_subst-bd"/>
</dbReference>
<dbReference type="SUPFAM" id="SSF53850">
    <property type="entry name" value="Periplasmic binding protein-like II"/>
    <property type="match status" value="1"/>
</dbReference>
<evidence type="ECO:0000256" key="6">
    <source>
        <dbReference type="PIRSR" id="PIRSR004846-1"/>
    </source>
</evidence>
<evidence type="ECO:0000313" key="7">
    <source>
        <dbReference type="EMBL" id="GGZ62750.1"/>
    </source>
</evidence>
<reference evidence="7" key="1">
    <citation type="journal article" date="2014" name="Int. J. Syst. Evol. Microbiol.">
        <title>Complete genome sequence of Corynebacterium casei LMG S-19264T (=DSM 44701T), isolated from a smear-ripened cheese.</title>
        <authorList>
            <consortium name="US DOE Joint Genome Institute (JGI-PGF)"/>
            <person name="Walter F."/>
            <person name="Albersmeier A."/>
            <person name="Kalinowski J."/>
            <person name="Ruckert C."/>
        </authorList>
    </citation>
    <scope>NUCLEOTIDE SEQUENCE</scope>
    <source>
        <strain evidence="7">KCTC 32337</strain>
    </source>
</reference>
<dbReference type="Pfam" id="PF13531">
    <property type="entry name" value="SBP_bac_11"/>
    <property type="match status" value="1"/>
</dbReference>
<keyword evidence="3 6" id="KW-0479">Metal-binding</keyword>
<dbReference type="NCBIfam" id="TIGR01256">
    <property type="entry name" value="modA"/>
    <property type="match status" value="1"/>
</dbReference>
<evidence type="ECO:0000256" key="2">
    <source>
        <dbReference type="ARBA" id="ARBA00022505"/>
    </source>
</evidence>
<evidence type="ECO:0000256" key="3">
    <source>
        <dbReference type="ARBA" id="ARBA00022723"/>
    </source>
</evidence>
<dbReference type="FunFam" id="3.40.190.10:FF:000035">
    <property type="entry name" value="Molybdate ABC transporter substrate-binding protein"/>
    <property type="match status" value="1"/>
</dbReference>
<dbReference type="RefSeq" id="WP_191865957.1">
    <property type="nucleotide sequence ID" value="NZ_BMZC01000005.1"/>
</dbReference>
<proteinExistence type="inferred from homology"/>
<reference evidence="7" key="2">
    <citation type="submission" date="2020-09" db="EMBL/GenBank/DDBJ databases">
        <authorList>
            <person name="Sun Q."/>
            <person name="Kim S."/>
        </authorList>
    </citation>
    <scope>NUCLEOTIDE SEQUENCE</scope>
    <source>
        <strain evidence="7">KCTC 32337</strain>
    </source>
</reference>
<comment type="subunit">
    <text evidence="5">The complex is composed of two ATP-binding proteins (ModC), two transmembrane proteins (ModB) and a solute-binding protein (ModA).</text>
</comment>
<accession>A0A8H9IAB5</accession>
<dbReference type="CDD" id="cd13539">
    <property type="entry name" value="PBP2_AvModA"/>
    <property type="match status" value="1"/>
</dbReference>
<dbReference type="InterPro" id="IPR005950">
    <property type="entry name" value="ModA"/>
</dbReference>
<evidence type="ECO:0000256" key="4">
    <source>
        <dbReference type="ARBA" id="ARBA00022729"/>
    </source>
</evidence>
<dbReference type="EMBL" id="BMZC01000005">
    <property type="protein sequence ID" value="GGZ62750.1"/>
    <property type="molecule type" value="Genomic_DNA"/>
</dbReference>